<keyword evidence="1" id="KW-1133">Transmembrane helix</keyword>
<dbReference type="AlphaFoldDB" id="A0A1J5SG65"/>
<evidence type="ECO:0000313" key="3">
    <source>
        <dbReference type="EMBL" id="OIR07415.1"/>
    </source>
</evidence>
<accession>A0A1J5SG65</accession>
<feature type="transmembrane region" description="Helical" evidence="1">
    <location>
        <begin position="50"/>
        <end position="68"/>
    </location>
</feature>
<gene>
    <name evidence="3" type="ORF">GALL_103730</name>
</gene>
<name>A0A1J5SG65_9ZZZZ</name>
<dbReference type="Pfam" id="PF10882">
    <property type="entry name" value="bPH_5"/>
    <property type="match status" value="1"/>
</dbReference>
<dbReference type="EMBL" id="MLJW01000037">
    <property type="protein sequence ID" value="OIR07415.1"/>
    <property type="molecule type" value="Genomic_DNA"/>
</dbReference>
<dbReference type="InterPro" id="IPR027783">
    <property type="entry name" value="Bacterial_PH-related"/>
</dbReference>
<proteinExistence type="predicted"/>
<protein>
    <recommendedName>
        <fullName evidence="2">Bacterial Pleckstrin homology domain-containing protein</fullName>
    </recommendedName>
</protein>
<sequence length="175" mass="19130">MPATLHDRTHEPAPTGRRVVVASAITALLTLVGVGILISVTISSPGPQRIPMIVATLLIPAALAVYWSCARIVAYRISGGMLIVERRLLSRRFSLDQVASSEIASDVMRGAWKFYGNDGLGAIAGSYRSRRWGRFRAYLSDPSRAVVLHLRDGRALIISPAHPEVFERDLQARLS</sequence>
<organism evidence="3">
    <name type="scientific">mine drainage metagenome</name>
    <dbReference type="NCBI Taxonomy" id="410659"/>
    <lineage>
        <taxon>unclassified sequences</taxon>
        <taxon>metagenomes</taxon>
        <taxon>ecological metagenomes</taxon>
    </lineage>
</organism>
<comment type="caution">
    <text evidence="3">The sequence shown here is derived from an EMBL/GenBank/DDBJ whole genome shotgun (WGS) entry which is preliminary data.</text>
</comment>
<feature type="domain" description="Bacterial Pleckstrin homology" evidence="2">
    <location>
        <begin position="74"/>
        <end position="173"/>
    </location>
</feature>
<evidence type="ECO:0000256" key="1">
    <source>
        <dbReference type="SAM" id="Phobius"/>
    </source>
</evidence>
<reference evidence="3" key="1">
    <citation type="submission" date="2016-10" db="EMBL/GenBank/DDBJ databases">
        <title>Sequence of Gallionella enrichment culture.</title>
        <authorList>
            <person name="Poehlein A."/>
            <person name="Muehling M."/>
            <person name="Daniel R."/>
        </authorList>
    </citation>
    <scope>NUCLEOTIDE SEQUENCE</scope>
</reference>
<evidence type="ECO:0000259" key="2">
    <source>
        <dbReference type="Pfam" id="PF10882"/>
    </source>
</evidence>
<keyword evidence="1" id="KW-0472">Membrane</keyword>
<keyword evidence="1" id="KW-0812">Transmembrane</keyword>
<feature type="transmembrane region" description="Helical" evidence="1">
    <location>
        <begin position="20"/>
        <end position="38"/>
    </location>
</feature>